<feature type="region of interest" description="Disordered" evidence="1">
    <location>
        <begin position="21"/>
        <end position="67"/>
    </location>
</feature>
<keyword evidence="3" id="KW-1185">Reference proteome</keyword>
<protein>
    <submittedName>
        <fullName evidence="2">Uncharacterized protein</fullName>
    </submittedName>
</protein>
<evidence type="ECO:0000313" key="2">
    <source>
        <dbReference type="EMBL" id="KAL1248753.1"/>
    </source>
</evidence>
<dbReference type="Proteomes" id="UP001558613">
    <property type="component" value="Unassembled WGS sequence"/>
</dbReference>
<evidence type="ECO:0000256" key="1">
    <source>
        <dbReference type="SAM" id="MobiDB-lite"/>
    </source>
</evidence>
<comment type="caution">
    <text evidence="2">The sequence shown here is derived from an EMBL/GenBank/DDBJ whole genome shotgun (WGS) entry which is preliminary data.</text>
</comment>
<organism evidence="2 3">
    <name type="scientific">Cirrhinus molitorella</name>
    <name type="common">mud carp</name>
    <dbReference type="NCBI Taxonomy" id="172907"/>
    <lineage>
        <taxon>Eukaryota</taxon>
        <taxon>Metazoa</taxon>
        <taxon>Chordata</taxon>
        <taxon>Craniata</taxon>
        <taxon>Vertebrata</taxon>
        <taxon>Euteleostomi</taxon>
        <taxon>Actinopterygii</taxon>
        <taxon>Neopterygii</taxon>
        <taxon>Teleostei</taxon>
        <taxon>Ostariophysi</taxon>
        <taxon>Cypriniformes</taxon>
        <taxon>Cyprinidae</taxon>
        <taxon>Labeoninae</taxon>
        <taxon>Labeonini</taxon>
        <taxon>Cirrhinus</taxon>
    </lineage>
</organism>
<feature type="compositionally biased region" description="Basic and acidic residues" evidence="1">
    <location>
        <begin position="54"/>
        <end position="67"/>
    </location>
</feature>
<gene>
    <name evidence="2" type="ORF">QQF64_022071</name>
</gene>
<feature type="compositionally biased region" description="Low complexity" evidence="1">
    <location>
        <begin position="36"/>
        <end position="52"/>
    </location>
</feature>
<dbReference type="EMBL" id="JAYMGO010000024">
    <property type="protein sequence ID" value="KAL1248753.1"/>
    <property type="molecule type" value="Genomic_DNA"/>
</dbReference>
<evidence type="ECO:0000313" key="3">
    <source>
        <dbReference type="Proteomes" id="UP001558613"/>
    </source>
</evidence>
<name>A0ABR3L7B6_9TELE</name>
<sequence>MCGIQMLTCVRDEWVFSSMTGGLRGPCDPPAGHSSGQQQQQAVQQDEAAGQGRSLREGSHGGPRDADQYCWGRSIGRWASATEICSENERMIERA</sequence>
<accession>A0ABR3L7B6</accession>
<proteinExistence type="predicted"/>
<reference evidence="2 3" key="1">
    <citation type="submission" date="2023-09" db="EMBL/GenBank/DDBJ databases">
        <authorList>
            <person name="Wang M."/>
        </authorList>
    </citation>
    <scope>NUCLEOTIDE SEQUENCE [LARGE SCALE GENOMIC DNA]</scope>
    <source>
        <strain evidence="2">GT-2023</strain>
        <tissue evidence="2">Liver</tissue>
    </source>
</reference>